<dbReference type="Pfam" id="PF19493">
    <property type="entry name" value="Trypco1"/>
    <property type="match status" value="1"/>
</dbReference>
<organism evidence="2 3">
    <name type="scientific">Phytohabitans aurantiacus</name>
    <dbReference type="NCBI Taxonomy" id="3016789"/>
    <lineage>
        <taxon>Bacteria</taxon>
        <taxon>Bacillati</taxon>
        <taxon>Actinomycetota</taxon>
        <taxon>Actinomycetes</taxon>
        <taxon>Micromonosporales</taxon>
        <taxon>Micromonosporaceae</taxon>
    </lineage>
</organism>
<name>A0ABQ5R6K6_9ACTN</name>
<dbReference type="EMBL" id="BSDI01000051">
    <property type="protein sequence ID" value="GLI01848.1"/>
    <property type="molecule type" value="Genomic_DNA"/>
</dbReference>
<dbReference type="InterPro" id="IPR045794">
    <property type="entry name" value="Trypco1"/>
</dbReference>
<evidence type="ECO:0000313" key="2">
    <source>
        <dbReference type="EMBL" id="GLI01848.1"/>
    </source>
</evidence>
<reference evidence="2" key="1">
    <citation type="submission" date="2022-12" db="EMBL/GenBank/DDBJ databases">
        <title>New Phytohabitans aurantiacus sp. RD004123 nov., an actinomycete isolated from soil.</title>
        <authorList>
            <person name="Triningsih D.W."/>
            <person name="Harunari E."/>
            <person name="Igarashi Y."/>
        </authorList>
    </citation>
    <scope>NUCLEOTIDE SEQUENCE</scope>
    <source>
        <strain evidence="2">RD004123</strain>
    </source>
</reference>
<gene>
    <name evidence="2" type="ORF">Pa4123_71250</name>
</gene>
<dbReference type="RefSeq" id="WP_281903215.1">
    <property type="nucleotide sequence ID" value="NZ_BSDI01000051.1"/>
</dbReference>
<comment type="caution">
    <text evidence="2">The sequence shown here is derived from an EMBL/GenBank/DDBJ whole genome shotgun (WGS) entry which is preliminary data.</text>
</comment>
<proteinExistence type="predicted"/>
<feature type="domain" description="Trypsin-co-occurring" evidence="1">
    <location>
        <begin position="18"/>
        <end position="111"/>
    </location>
</feature>
<protein>
    <recommendedName>
        <fullName evidence="1">Trypsin-co-occurring domain-containing protein</fullName>
    </recommendedName>
</protein>
<dbReference type="Proteomes" id="UP001144280">
    <property type="component" value="Unassembled WGS sequence"/>
</dbReference>
<evidence type="ECO:0000259" key="1">
    <source>
        <dbReference type="Pfam" id="PF19493"/>
    </source>
</evidence>
<sequence length="112" mass="12197">MPDQVPHTSPQHTRTVPIELPDGTAILAEVTTTSSGGDASRRRLRFDDIRGDITRISQFLSESLAEALPDPPRRYGVEFGLKLGVETTGLTTILAKATGEASVVVKLEWERP</sequence>
<evidence type="ECO:0000313" key="3">
    <source>
        <dbReference type="Proteomes" id="UP001144280"/>
    </source>
</evidence>
<keyword evidence="3" id="KW-1185">Reference proteome</keyword>
<dbReference type="NCBIfam" id="NF041216">
    <property type="entry name" value="CU044_2847_fam"/>
    <property type="match status" value="1"/>
</dbReference>
<accession>A0ABQ5R6K6</accession>